<gene>
    <name evidence="2" type="ORF">XD57_1715</name>
</gene>
<reference evidence="2 3" key="1">
    <citation type="journal article" date="2015" name="MBio">
        <title>Genome-Resolved Metagenomic Analysis Reveals Roles for Candidate Phyla and Other Microbial Community Members in Biogeochemical Transformations in Oil Reservoirs.</title>
        <authorList>
            <person name="Hu P."/>
            <person name="Tom L."/>
            <person name="Singh A."/>
            <person name="Thomas B.C."/>
            <person name="Baker B.J."/>
            <person name="Piceno Y.M."/>
            <person name="Andersen G.L."/>
            <person name="Banfield J.F."/>
        </authorList>
    </citation>
    <scope>NUCLEOTIDE SEQUENCE [LARGE SCALE GENOMIC DNA]</scope>
    <source>
        <strain evidence="2">46_26</strain>
    </source>
</reference>
<comment type="caution">
    <text evidence="2">The sequence shown here is derived from an EMBL/GenBank/DDBJ whole genome shotgun (WGS) entry which is preliminary data.</text>
</comment>
<name>A0A101EPM5_9THEM</name>
<dbReference type="Proteomes" id="UP000058636">
    <property type="component" value="Unassembled WGS sequence"/>
</dbReference>
<feature type="transmembrane region" description="Helical" evidence="1">
    <location>
        <begin position="56"/>
        <end position="80"/>
    </location>
</feature>
<dbReference type="Pfam" id="PF06195">
    <property type="entry name" value="DUF996"/>
    <property type="match status" value="1"/>
</dbReference>
<dbReference type="InterPro" id="IPR010397">
    <property type="entry name" value="DUF996"/>
</dbReference>
<proteinExistence type="predicted"/>
<feature type="transmembrane region" description="Helical" evidence="1">
    <location>
        <begin position="86"/>
        <end position="109"/>
    </location>
</feature>
<keyword evidence="1" id="KW-0472">Membrane</keyword>
<keyword evidence="1" id="KW-0812">Transmembrane</keyword>
<keyword evidence="1" id="KW-1133">Transmembrane helix</keyword>
<sequence>MNLSTAKTLAGVGMIFKLFGAVPVVGWIFSLVGLILFLIGIYNISQQVGERRIFNYLLIPAVLLLIVSVIFSVSLVASLFAGGLFAGGVTLAGFVTIVVLGIIALVYKVKAYRMLAESLKISVFNTAASFYKWGAILLVVFGVGFILMFVGDILAIVGFFSKPSEEAA</sequence>
<evidence type="ECO:0000256" key="1">
    <source>
        <dbReference type="SAM" id="Phobius"/>
    </source>
</evidence>
<evidence type="ECO:0000313" key="3">
    <source>
        <dbReference type="Proteomes" id="UP000058636"/>
    </source>
</evidence>
<feature type="transmembrane region" description="Helical" evidence="1">
    <location>
        <begin position="130"/>
        <end position="160"/>
    </location>
</feature>
<dbReference type="AlphaFoldDB" id="A0A101EPM5"/>
<organism evidence="2 3">
    <name type="scientific">Thermotoga petrophila</name>
    <dbReference type="NCBI Taxonomy" id="93929"/>
    <lineage>
        <taxon>Bacteria</taxon>
        <taxon>Thermotogati</taxon>
        <taxon>Thermotogota</taxon>
        <taxon>Thermotogae</taxon>
        <taxon>Thermotogales</taxon>
        <taxon>Thermotogaceae</taxon>
        <taxon>Thermotoga</taxon>
    </lineage>
</organism>
<evidence type="ECO:0000313" key="2">
    <source>
        <dbReference type="EMBL" id="KUK22185.1"/>
    </source>
</evidence>
<dbReference type="PIRSF" id="PIRSF019678">
    <property type="entry name" value="UCP019678"/>
    <property type="match status" value="1"/>
</dbReference>
<dbReference type="EMBL" id="LGFG01000233">
    <property type="protein sequence ID" value="KUK22185.1"/>
    <property type="molecule type" value="Genomic_DNA"/>
</dbReference>
<accession>A0A101EPM5</accession>
<dbReference type="PATRIC" id="fig|93930.3.peg.890"/>
<feature type="transmembrane region" description="Helical" evidence="1">
    <location>
        <begin position="20"/>
        <end position="44"/>
    </location>
</feature>
<protein>
    <submittedName>
        <fullName evidence="2">Uncharacterized protein</fullName>
    </submittedName>
</protein>